<sequence>MQGRSDMIPRAFHPRPMKLMMVVGLTALLAGCGSSSFRVDYPSVPAETTAGWRVADVRVAVPETLVVSEANVFIPKADIVWHGDPEGDRKAQVADIIRQGVLAGARGLSGGQKVTMDVTLERFHALTPRAFYRSPAWGGVNSIVFNVTVRDASGAVLIGPERIEADMPAIVAADNPPAEVFSVPGGQSRATLIAHVAAVTRAWLNLGPDQRVQIRRVGG</sequence>
<reference evidence="1 2" key="1">
    <citation type="journal article" date="2014" name="Int. J. Syst. Evol. Microbiol.">
        <title>Complete genome sequence of Corynebacterium casei LMG S-19264T (=DSM 44701T), isolated from a smear-ripened cheese.</title>
        <authorList>
            <consortium name="US DOE Joint Genome Institute (JGI-PGF)"/>
            <person name="Walter F."/>
            <person name="Albersmeier A."/>
            <person name="Kalinowski J."/>
            <person name="Ruckert C."/>
        </authorList>
    </citation>
    <scope>NUCLEOTIDE SEQUENCE [LARGE SCALE GENOMIC DNA]</scope>
    <source>
        <strain evidence="1 2">CGMCC 1.7029</strain>
    </source>
</reference>
<organism evidence="1 2">
    <name type="scientific">Gemmobacter aquaticus</name>
    <dbReference type="NCBI Taxonomy" id="490185"/>
    <lineage>
        <taxon>Bacteria</taxon>
        <taxon>Pseudomonadati</taxon>
        <taxon>Pseudomonadota</taxon>
        <taxon>Alphaproteobacteria</taxon>
        <taxon>Rhodobacterales</taxon>
        <taxon>Paracoccaceae</taxon>
        <taxon>Gemmobacter</taxon>
    </lineage>
</organism>
<protein>
    <recommendedName>
        <fullName evidence="3">Lipoprotein</fullName>
    </recommendedName>
</protein>
<dbReference type="Pfam" id="PF20569">
    <property type="entry name" value="DUF6778"/>
    <property type="match status" value="1"/>
</dbReference>
<dbReference type="EMBL" id="BMLP01000007">
    <property type="protein sequence ID" value="GGO36422.1"/>
    <property type="molecule type" value="Genomic_DNA"/>
</dbReference>
<dbReference type="Proteomes" id="UP000598196">
    <property type="component" value="Unassembled WGS sequence"/>
</dbReference>
<proteinExistence type="predicted"/>
<dbReference type="AlphaFoldDB" id="A0A917YLG6"/>
<name>A0A917YLG6_9RHOB</name>
<comment type="caution">
    <text evidence="1">The sequence shown here is derived from an EMBL/GenBank/DDBJ whole genome shotgun (WGS) entry which is preliminary data.</text>
</comment>
<dbReference type="PROSITE" id="PS51257">
    <property type="entry name" value="PROKAR_LIPOPROTEIN"/>
    <property type="match status" value="1"/>
</dbReference>
<gene>
    <name evidence="1" type="ORF">GCM10010991_30360</name>
</gene>
<evidence type="ECO:0008006" key="3">
    <source>
        <dbReference type="Google" id="ProtNLM"/>
    </source>
</evidence>
<evidence type="ECO:0000313" key="1">
    <source>
        <dbReference type="EMBL" id="GGO36422.1"/>
    </source>
</evidence>
<evidence type="ECO:0000313" key="2">
    <source>
        <dbReference type="Proteomes" id="UP000598196"/>
    </source>
</evidence>
<accession>A0A917YLG6</accession>
<dbReference type="InterPro" id="IPR046705">
    <property type="entry name" value="DUF6778"/>
</dbReference>
<keyword evidence="2" id="KW-1185">Reference proteome</keyword>